<feature type="region of interest" description="Disordered" evidence="1">
    <location>
        <begin position="49"/>
        <end position="116"/>
    </location>
</feature>
<feature type="non-terminal residue" evidence="2">
    <location>
        <position position="1"/>
    </location>
</feature>
<evidence type="ECO:0000313" key="2">
    <source>
        <dbReference type="EMBL" id="RMZ99344.1"/>
    </source>
</evidence>
<comment type="caution">
    <text evidence="2">The sequence shown here is derived from an EMBL/GenBank/DDBJ whole genome shotgun (WGS) entry which is preliminary data.</text>
</comment>
<feature type="compositionally biased region" description="Basic and acidic residues" evidence="1">
    <location>
        <begin position="76"/>
        <end position="116"/>
    </location>
</feature>
<dbReference type="Proteomes" id="UP000276133">
    <property type="component" value="Unassembled WGS sequence"/>
</dbReference>
<reference evidence="2 3" key="1">
    <citation type="journal article" date="2018" name="Sci. Rep.">
        <title>Genomic signatures of local adaptation to the degree of environmental predictability in rotifers.</title>
        <authorList>
            <person name="Franch-Gras L."/>
            <person name="Hahn C."/>
            <person name="Garcia-Roger E.M."/>
            <person name="Carmona M.J."/>
            <person name="Serra M."/>
            <person name="Gomez A."/>
        </authorList>
    </citation>
    <scope>NUCLEOTIDE SEQUENCE [LARGE SCALE GENOMIC DNA]</scope>
    <source>
        <strain evidence="2">HYR1</strain>
    </source>
</reference>
<organism evidence="2 3">
    <name type="scientific">Brachionus plicatilis</name>
    <name type="common">Marine rotifer</name>
    <name type="synonym">Brachionus muelleri</name>
    <dbReference type="NCBI Taxonomy" id="10195"/>
    <lineage>
        <taxon>Eukaryota</taxon>
        <taxon>Metazoa</taxon>
        <taxon>Spiralia</taxon>
        <taxon>Gnathifera</taxon>
        <taxon>Rotifera</taxon>
        <taxon>Eurotatoria</taxon>
        <taxon>Monogononta</taxon>
        <taxon>Pseudotrocha</taxon>
        <taxon>Ploima</taxon>
        <taxon>Brachionidae</taxon>
        <taxon>Brachionus</taxon>
    </lineage>
</organism>
<evidence type="ECO:0000256" key="1">
    <source>
        <dbReference type="SAM" id="MobiDB-lite"/>
    </source>
</evidence>
<dbReference type="EMBL" id="REGN01010262">
    <property type="protein sequence ID" value="RMZ99344.1"/>
    <property type="molecule type" value="Genomic_DNA"/>
</dbReference>
<gene>
    <name evidence="2" type="ORF">BpHYR1_007008</name>
</gene>
<accession>A0A3M7PKS4</accession>
<dbReference type="AlphaFoldDB" id="A0A3M7PKS4"/>
<name>A0A3M7PKS4_BRAPC</name>
<keyword evidence="3" id="KW-1185">Reference proteome</keyword>
<proteinExistence type="predicted"/>
<evidence type="ECO:0000313" key="3">
    <source>
        <dbReference type="Proteomes" id="UP000276133"/>
    </source>
</evidence>
<sequence>LRYHWNYSIILSLASSTLETELRRIKVNQLIIRQARVKRQLNHRENLIPLAAENTRTRREDGTSYETLNHVSMEAQRQRERRANETPKENERRLRQQREYRVRTRKEKTEERLNRK</sequence>
<protein>
    <submittedName>
        <fullName evidence="2">Uncharacterized protein</fullName>
    </submittedName>
</protein>